<keyword evidence="5" id="KW-1185">Reference proteome</keyword>
<dbReference type="GO" id="GO:0008270">
    <property type="term" value="F:zinc ion binding"/>
    <property type="evidence" value="ECO:0007669"/>
    <property type="project" value="UniProtKB-KW"/>
</dbReference>
<keyword evidence="1" id="KW-0479">Metal-binding</keyword>
<comment type="caution">
    <text evidence="4">The sequence shown here is derived from an EMBL/GenBank/DDBJ whole genome shotgun (WGS) entry which is preliminary data.</text>
</comment>
<dbReference type="PROSITE" id="PS50158">
    <property type="entry name" value="ZF_CCHC"/>
    <property type="match status" value="1"/>
</dbReference>
<keyword evidence="1" id="KW-0862">Zinc</keyword>
<dbReference type="Proteomes" id="UP000821866">
    <property type="component" value="Unassembled WGS sequence"/>
</dbReference>
<feature type="region of interest" description="Disordered" evidence="2">
    <location>
        <begin position="173"/>
        <end position="203"/>
    </location>
</feature>
<evidence type="ECO:0000259" key="3">
    <source>
        <dbReference type="PROSITE" id="PS50158"/>
    </source>
</evidence>
<evidence type="ECO:0000313" key="5">
    <source>
        <dbReference type="Proteomes" id="UP000821866"/>
    </source>
</evidence>
<reference evidence="4" key="1">
    <citation type="journal article" date="2020" name="Cell">
        <title>Large-Scale Comparative Analyses of Tick Genomes Elucidate Their Genetic Diversity and Vector Capacities.</title>
        <authorList>
            <consortium name="Tick Genome and Microbiome Consortium (TIGMIC)"/>
            <person name="Jia N."/>
            <person name="Wang J."/>
            <person name="Shi W."/>
            <person name="Du L."/>
            <person name="Sun Y."/>
            <person name="Zhan W."/>
            <person name="Jiang J.F."/>
            <person name="Wang Q."/>
            <person name="Zhang B."/>
            <person name="Ji P."/>
            <person name="Bell-Sakyi L."/>
            <person name="Cui X.M."/>
            <person name="Yuan T.T."/>
            <person name="Jiang B.G."/>
            <person name="Yang W.F."/>
            <person name="Lam T.T."/>
            <person name="Chang Q.C."/>
            <person name="Ding S.J."/>
            <person name="Wang X.J."/>
            <person name="Zhu J.G."/>
            <person name="Ruan X.D."/>
            <person name="Zhao L."/>
            <person name="Wei J.T."/>
            <person name="Ye R.Z."/>
            <person name="Que T.C."/>
            <person name="Du C.H."/>
            <person name="Zhou Y.H."/>
            <person name="Cheng J.X."/>
            <person name="Dai P.F."/>
            <person name="Guo W.B."/>
            <person name="Han X.H."/>
            <person name="Huang E.J."/>
            <person name="Li L.F."/>
            <person name="Wei W."/>
            <person name="Gao Y.C."/>
            <person name="Liu J.Z."/>
            <person name="Shao H.Z."/>
            <person name="Wang X."/>
            <person name="Wang C.C."/>
            <person name="Yang T.C."/>
            <person name="Huo Q.B."/>
            <person name="Li W."/>
            <person name="Chen H.Y."/>
            <person name="Chen S.E."/>
            <person name="Zhou L.G."/>
            <person name="Ni X.B."/>
            <person name="Tian J.H."/>
            <person name="Sheng Y."/>
            <person name="Liu T."/>
            <person name="Pan Y.S."/>
            <person name="Xia L.Y."/>
            <person name="Li J."/>
            <person name="Zhao F."/>
            <person name="Cao W.C."/>
        </authorList>
    </citation>
    <scope>NUCLEOTIDE SEQUENCE</scope>
    <source>
        <strain evidence="4">Rmic-2018</strain>
    </source>
</reference>
<sequence>MHCLHCSGTEHVRREGKVPRCSRCGQFGHGNAECVRSYASLTTSKEAEDASGHIMNVTEVEDTVEGRGDQVTANLNCTYATSVEESTPAPVDTRPGSAAVSTEIADNAVTDAGCEVTGASAPALEQGQIVDGASCSVGFNMKMDGDMRNASCVSWSSGAVPAIKRPLKQSMKTGYKNSASSVEQPPAKTPTGRRTSIRARAGGTTDRKATVMVFCHWWWQNTITSQNTSQMVFCHCEPCLRHGSQWQNTIW</sequence>
<feature type="compositionally biased region" description="Polar residues" evidence="2">
    <location>
        <begin position="173"/>
        <end position="183"/>
    </location>
</feature>
<accession>A0A9J6DXB3</accession>
<keyword evidence="1" id="KW-0863">Zinc-finger</keyword>
<evidence type="ECO:0000313" key="4">
    <source>
        <dbReference type="EMBL" id="KAH8026797.1"/>
    </source>
</evidence>
<name>A0A9J6DXB3_RHIMP</name>
<dbReference type="AlphaFoldDB" id="A0A9J6DXB3"/>
<evidence type="ECO:0000256" key="1">
    <source>
        <dbReference type="PROSITE-ProRule" id="PRU00047"/>
    </source>
</evidence>
<proteinExistence type="predicted"/>
<protein>
    <recommendedName>
        <fullName evidence="3">CCHC-type domain-containing protein</fullName>
    </recommendedName>
</protein>
<gene>
    <name evidence="4" type="ORF">HPB51_024912</name>
</gene>
<dbReference type="InterPro" id="IPR001878">
    <property type="entry name" value="Znf_CCHC"/>
</dbReference>
<reference evidence="4" key="2">
    <citation type="submission" date="2021-09" db="EMBL/GenBank/DDBJ databases">
        <authorList>
            <person name="Jia N."/>
            <person name="Wang J."/>
            <person name="Shi W."/>
            <person name="Du L."/>
            <person name="Sun Y."/>
            <person name="Zhan W."/>
            <person name="Jiang J."/>
            <person name="Wang Q."/>
            <person name="Zhang B."/>
            <person name="Ji P."/>
            <person name="Sakyi L.B."/>
            <person name="Cui X."/>
            <person name="Yuan T."/>
            <person name="Jiang B."/>
            <person name="Yang W."/>
            <person name="Lam T.T.-Y."/>
            <person name="Chang Q."/>
            <person name="Ding S."/>
            <person name="Wang X."/>
            <person name="Zhu J."/>
            <person name="Ruan X."/>
            <person name="Zhao L."/>
            <person name="Wei J."/>
            <person name="Que T."/>
            <person name="Du C."/>
            <person name="Cheng J."/>
            <person name="Dai P."/>
            <person name="Han X."/>
            <person name="Huang E."/>
            <person name="Gao Y."/>
            <person name="Liu J."/>
            <person name="Shao H."/>
            <person name="Ye R."/>
            <person name="Li L."/>
            <person name="Wei W."/>
            <person name="Wang X."/>
            <person name="Wang C."/>
            <person name="Huo Q."/>
            <person name="Li W."/>
            <person name="Guo W."/>
            <person name="Chen H."/>
            <person name="Chen S."/>
            <person name="Zhou L."/>
            <person name="Zhou L."/>
            <person name="Ni X."/>
            <person name="Tian J."/>
            <person name="Zhou Y."/>
            <person name="Sheng Y."/>
            <person name="Liu T."/>
            <person name="Pan Y."/>
            <person name="Xia L."/>
            <person name="Li J."/>
            <person name="Zhao F."/>
            <person name="Cao W."/>
        </authorList>
    </citation>
    <scope>NUCLEOTIDE SEQUENCE</scope>
    <source>
        <strain evidence="4">Rmic-2018</strain>
        <tissue evidence="4">Larvae</tissue>
    </source>
</reference>
<dbReference type="EMBL" id="JABSTU010000007">
    <property type="protein sequence ID" value="KAH8026797.1"/>
    <property type="molecule type" value="Genomic_DNA"/>
</dbReference>
<organism evidence="4 5">
    <name type="scientific">Rhipicephalus microplus</name>
    <name type="common">Cattle tick</name>
    <name type="synonym">Boophilus microplus</name>
    <dbReference type="NCBI Taxonomy" id="6941"/>
    <lineage>
        <taxon>Eukaryota</taxon>
        <taxon>Metazoa</taxon>
        <taxon>Ecdysozoa</taxon>
        <taxon>Arthropoda</taxon>
        <taxon>Chelicerata</taxon>
        <taxon>Arachnida</taxon>
        <taxon>Acari</taxon>
        <taxon>Parasitiformes</taxon>
        <taxon>Ixodida</taxon>
        <taxon>Ixodoidea</taxon>
        <taxon>Ixodidae</taxon>
        <taxon>Rhipicephalinae</taxon>
        <taxon>Rhipicephalus</taxon>
        <taxon>Boophilus</taxon>
    </lineage>
</organism>
<dbReference type="GO" id="GO:0003676">
    <property type="term" value="F:nucleic acid binding"/>
    <property type="evidence" value="ECO:0007669"/>
    <property type="project" value="InterPro"/>
</dbReference>
<evidence type="ECO:0000256" key="2">
    <source>
        <dbReference type="SAM" id="MobiDB-lite"/>
    </source>
</evidence>
<feature type="domain" description="CCHC-type" evidence="3">
    <location>
        <begin position="20"/>
        <end position="34"/>
    </location>
</feature>